<evidence type="ECO:0000259" key="5">
    <source>
        <dbReference type="Pfam" id="PF17815"/>
    </source>
</evidence>
<evidence type="ECO:0000256" key="2">
    <source>
        <dbReference type="ARBA" id="ARBA00022801"/>
    </source>
</evidence>
<organism evidence="6 7">
    <name type="scientific">Legionella lytica</name>
    <dbReference type="NCBI Taxonomy" id="96232"/>
    <lineage>
        <taxon>Bacteria</taxon>
        <taxon>Pseudomonadati</taxon>
        <taxon>Pseudomonadota</taxon>
        <taxon>Gammaproteobacteria</taxon>
        <taxon>Legionellales</taxon>
        <taxon>Legionellaceae</taxon>
        <taxon>Legionella</taxon>
    </lineage>
</organism>
<dbReference type="Gene3D" id="2.30.42.10">
    <property type="match status" value="1"/>
</dbReference>
<feature type="region of interest" description="Disordered" evidence="4">
    <location>
        <begin position="1022"/>
        <end position="1065"/>
    </location>
</feature>
<dbReference type="Pfam" id="PF13365">
    <property type="entry name" value="Trypsin_2"/>
    <property type="match status" value="1"/>
</dbReference>
<dbReference type="Gene3D" id="2.40.10.10">
    <property type="entry name" value="Trypsin-like serine proteases"/>
    <property type="match status" value="2"/>
</dbReference>
<dbReference type="EMBL" id="CP071527">
    <property type="protein sequence ID" value="USQ14610.1"/>
    <property type="molecule type" value="Genomic_DNA"/>
</dbReference>
<dbReference type="Gene3D" id="3.20.190.20">
    <property type="match status" value="1"/>
</dbReference>
<reference evidence="6" key="1">
    <citation type="submission" date="2021-03" db="EMBL/GenBank/DDBJ databases">
        <title>Legionella lytica PCM 2298.</title>
        <authorList>
            <person name="Koper P."/>
        </authorList>
    </citation>
    <scope>NUCLEOTIDE SEQUENCE</scope>
    <source>
        <strain evidence="6">PCM 2298</strain>
    </source>
</reference>
<name>A0ABY4YAE8_9GAMM</name>
<feature type="domain" description="Protease Do-like PDZ" evidence="5">
    <location>
        <begin position="847"/>
        <end position="990"/>
    </location>
</feature>
<keyword evidence="7" id="KW-1185">Reference proteome</keyword>
<dbReference type="InterPro" id="IPR046449">
    <property type="entry name" value="DEGP_PDZ_sf"/>
</dbReference>
<evidence type="ECO:0000313" key="7">
    <source>
        <dbReference type="Proteomes" id="UP001057474"/>
    </source>
</evidence>
<dbReference type="PANTHER" id="PTHR45980:SF9">
    <property type="entry name" value="PROTEASE DO-LIKE 10, MITOCHONDRIAL-RELATED"/>
    <property type="match status" value="1"/>
</dbReference>
<dbReference type="InterPro" id="IPR009003">
    <property type="entry name" value="Peptidase_S1_PA"/>
</dbReference>
<accession>A0ABY4YAE8</accession>
<proteinExistence type="predicted"/>
<keyword evidence="2" id="KW-0378">Hydrolase</keyword>
<dbReference type="Pfam" id="PF17815">
    <property type="entry name" value="PDZ_3"/>
    <property type="match status" value="1"/>
</dbReference>
<evidence type="ECO:0000313" key="6">
    <source>
        <dbReference type="EMBL" id="USQ14610.1"/>
    </source>
</evidence>
<feature type="region of interest" description="Disordered" evidence="4">
    <location>
        <begin position="1078"/>
        <end position="1183"/>
    </location>
</feature>
<keyword evidence="1" id="KW-0645">Protease</keyword>
<dbReference type="InterPro" id="IPR041517">
    <property type="entry name" value="DEGP_PDZ"/>
</dbReference>
<feature type="compositionally biased region" description="Acidic residues" evidence="4">
    <location>
        <begin position="1048"/>
        <end position="1059"/>
    </location>
</feature>
<feature type="compositionally biased region" description="Polar residues" evidence="4">
    <location>
        <begin position="431"/>
        <end position="453"/>
    </location>
</feature>
<feature type="region of interest" description="Disordered" evidence="4">
    <location>
        <begin position="1"/>
        <end position="47"/>
    </location>
</feature>
<dbReference type="InterPro" id="IPR036034">
    <property type="entry name" value="PDZ_sf"/>
</dbReference>
<gene>
    <name evidence="6" type="ORF">J2N86_04675</name>
</gene>
<dbReference type="InterPro" id="IPR001940">
    <property type="entry name" value="Peptidase_S1C"/>
</dbReference>
<evidence type="ECO:0000256" key="3">
    <source>
        <dbReference type="ARBA" id="ARBA00022825"/>
    </source>
</evidence>
<feature type="compositionally biased region" description="Basic and acidic residues" evidence="4">
    <location>
        <begin position="1028"/>
        <end position="1038"/>
    </location>
</feature>
<dbReference type="SUPFAM" id="SSF50156">
    <property type="entry name" value="PDZ domain-like"/>
    <property type="match status" value="1"/>
</dbReference>
<keyword evidence="3" id="KW-0720">Serine protease</keyword>
<feature type="compositionally biased region" description="Acidic residues" evidence="4">
    <location>
        <begin position="1087"/>
        <end position="1107"/>
    </location>
</feature>
<feature type="compositionally biased region" description="Acidic residues" evidence="4">
    <location>
        <begin position="1121"/>
        <end position="1143"/>
    </location>
</feature>
<evidence type="ECO:0000256" key="1">
    <source>
        <dbReference type="ARBA" id="ARBA00022670"/>
    </source>
</evidence>
<evidence type="ECO:0000256" key="4">
    <source>
        <dbReference type="SAM" id="MobiDB-lite"/>
    </source>
</evidence>
<dbReference type="RefSeq" id="WP_252581208.1">
    <property type="nucleotide sequence ID" value="NZ_CP071527.1"/>
</dbReference>
<sequence length="1183" mass="132502">MPKDKFGTASQPPISSQEETTKKKQKIKEPHNNATPPPSGSPSTDFTAEDFVFLNDNEHARYAPNSKKVGHAVIVEQGHQTIALQYGLPSSTKDKAPTVRPLEDIEAIEPFHGMHRYRAHTPQGTSMYSKRIISGTVGEQDNENPIQIACFSPGPQEGKPPFWGSTRQTPLFRTDLSETVRKDLEKELKEIKPVTKGGEALRVEHASVPRRDQYKTRNPDQNTVMGESARDAYENFFNNMVDELHPEMKERLKRAFSADLKDAFHKNSYRPEWLHAKGWSLMPMSIDPQTKDNLGAGPKWANTQMMILERIIKWFALHAPESLLSIKPKFDMLLDSELIKHIDFKVKIQIKERFVELTQSIDPFLAYPMFPKASDLAQGTGITHSILHHHAPTSEQVVKRTPRMSTRNRPQKEEQASSSVSILTQARMDESSGSVTKTKPKSATSSRQLANSSDTEDDLISIPQIKRPKARPESSQQKIPLLSASKGNRKKRKHEDEVTEEEAAASPSTKKSKYPTNHKHDKSVTQIFTEFFVPDYDNPWLGPKSASCSGSGFVVERFGKKYVLTNAHVAENATYMQLRLGNSHKKYEAKLVGSLPGYQCDLALLSVADPEFQASIVPVEFGEMVKLQQKITVIGYPMGGTELSISKGIVSRIQVDSYSMSDQRLLQAQVDAAVNPGNSGGPVFSDGKVVGVAFQGYGGHQGLSYIIPVPIIKHFLDEVLSNKEYRGFPTIPMITEELENANERAYYKMAKRTGVRITNIDNLSDAYGKLKRDDILLAIDGLPISNEGTVDIPGIGNCIDFCHVTQSKFIGDTVMLRVLRKNQINNRTEELDIEVVLDTILGDTEKVSVEEHDKMPTYYINSGICFVPLTRNYMNGEGFAFEDMHLVEENCSLPDAPKKSPNEQIIVINTILKCNETQGYEKHIQAIVKEINGKPINNIHDVLLAMGQHQGEQHVITLGSKSKIVIPNMSAQEHARLLKRHHISHDRSVDLVAAQDIRASAEEVAIPKDNLMRSPVPQKFFPHGLLGKPEKKHVDLRTPSRRILAESSSDESEQDEDDLFSAGITPGMRSYMQKIQEMSERYKDASDLDEEEIDSEEFEASSDDLSELSDQSSQSATYEASNEDTDSITQEDEIESDEEEIAIEEVKPPRRAPTGPRRHVFFQSTSMDVDPPPAKTSHNFFLK</sequence>
<protein>
    <submittedName>
        <fullName evidence="6">Trypsin-like peptidase domain-containing protein</fullName>
    </submittedName>
</protein>
<feature type="region of interest" description="Disordered" evidence="4">
    <location>
        <begin position="389"/>
        <end position="518"/>
    </location>
</feature>
<dbReference type="PRINTS" id="PR00834">
    <property type="entry name" value="PROTEASES2C"/>
</dbReference>
<feature type="compositionally biased region" description="Basic and acidic residues" evidence="4">
    <location>
        <begin position="19"/>
        <end position="31"/>
    </location>
</feature>
<dbReference type="InterPro" id="IPR043504">
    <property type="entry name" value="Peptidase_S1_PA_chymotrypsin"/>
</dbReference>
<dbReference type="Proteomes" id="UP001057474">
    <property type="component" value="Chromosome"/>
</dbReference>
<dbReference type="SUPFAM" id="SSF50494">
    <property type="entry name" value="Trypsin-like serine proteases"/>
    <property type="match status" value="1"/>
</dbReference>
<dbReference type="PANTHER" id="PTHR45980">
    <property type="match status" value="1"/>
</dbReference>